<feature type="compositionally biased region" description="Low complexity" evidence="1">
    <location>
        <begin position="24"/>
        <end position="35"/>
    </location>
</feature>
<accession>A0A9N9CI69</accession>
<feature type="non-terminal residue" evidence="2">
    <location>
        <position position="49"/>
    </location>
</feature>
<reference evidence="2" key="1">
    <citation type="submission" date="2021-06" db="EMBL/GenBank/DDBJ databases">
        <authorList>
            <person name="Kallberg Y."/>
            <person name="Tangrot J."/>
            <person name="Rosling A."/>
        </authorList>
    </citation>
    <scope>NUCLEOTIDE SEQUENCE</scope>
    <source>
        <strain evidence="2">FL966</strain>
    </source>
</reference>
<dbReference type="AlphaFoldDB" id="A0A9N9CI69"/>
<feature type="compositionally biased region" description="Basic and acidic residues" evidence="1">
    <location>
        <begin position="39"/>
        <end position="49"/>
    </location>
</feature>
<evidence type="ECO:0000313" key="3">
    <source>
        <dbReference type="Proteomes" id="UP000789759"/>
    </source>
</evidence>
<comment type="caution">
    <text evidence="2">The sequence shown here is derived from an EMBL/GenBank/DDBJ whole genome shotgun (WGS) entry which is preliminary data.</text>
</comment>
<proteinExistence type="predicted"/>
<dbReference type="EMBL" id="CAJVQA010004525">
    <property type="protein sequence ID" value="CAG8600816.1"/>
    <property type="molecule type" value="Genomic_DNA"/>
</dbReference>
<protein>
    <submittedName>
        <fullName evidence="2">1381_t:CDS:1</fullName>
    </submittedName>
</protein>
<keyword evidence="3" id="KW-1185">Reference proteome</keyword>
<organism evidence="2 3">
    <name type="scientific">Cetraspora pellucida</name>
    <dbReference type="NCBI Taxonomy" id="1433469"/>
    <lineage>
        <taxon>Eukaryota</taxon>
        <taxon>Fungi</taxon>
        <taxon>Fungi incertae sedis</taxon>
        <taxon>Mucoromycota</taxon>
        <taxon>Glomeromycotina</taxon>
        <taxon>Glomeromycetes</taxon>
        <taxon>Diversisporales</taxon>
        <taxon>Gigasporaceae</taxon>
        <taxon>Cetraspora</taxon>
    </lineage>
</organism>
<evidence type="ECO:0000313" key="2">
    <source>
        <dbReference type="EMBL" id="CAG8600816.1"/>
    </source>
</evidence>
<sequence length="49" mass="5744">MSLTEIRYNFSNLIELRVRKQKQQVKSTSKQSLSQENISNEKCEKNANV</sequence>
<evidence type="ECO:0000256" key="1">
    <source>
        <dbReference type="SAM" id="MobiDB-lite"/>
    </source>
</evidence>
<feature type="region of interest" description="Disordered" evidence="1">
    <location>
        <begin position="21"/>
        <end position="49"/>
    </location>
</feature>
<dbReference type="Proteomes" id="UP000789759">
    <property type="component" value="Unassembled WGS sequence"/>
</dbReference>
<gene>
    <name evidence="2" type="ORF">CPELLU_LOCUS6985</name>
</gene>
<name>A0A9N9CI69_9GLOM</name>